<comment type="subcellular location">
    <subcellularLocation>
        <location evidence="1">Membrane</location>
        <topology evidence="1">Multi-pass membrane protein</topology>
    </subcellularLocation>
</comment>
<dbReference type="PANTHER" id="PTHR12308">
    <property type="entry name" value="ANOCTAMIN"/>
    <property type="match status" value="1"/>
</dbReference>
<evidence type="ECO:0000256" key="2">
    <source>
        <dbReference type="ARBA" id="ARBA00022692"/>
    </source>
</evidence>
<gene>
    <name evidence="9" type="ORF">BDW42DRAFT_172935</name>
</gene>
<evidence type="ECO:0000313" key="10">
    <source>
        <dbReference type="Proteomes" id="UP000235023"/>
    </source>
</evidence>
<evidence type="ECO:0000259" key="8">
    <source>
        <dbReference type="Pfam" id="PF20877"/>
    </source>
</evidence>
<dbReference type="InterPro" id="IPR007632">
    <property type="entry name" value="Anoctamin"/>
</dbReference>
<evidence type="ECO:0000256" key="3">
    <source>
        <dbReference type="ARBA" id="ARBA00022989"/>
    </source>
</evidence>
<proteinExistence type="predicted"/>
<feature type="transmembrane region" description="Helical" evidence="6">
    <location>
        <begin position="218"/>
        <end position="234"/>
    </location>
</feature>
<dbReference type="InterPro" id="IPR049452">
    <property type="entry name" value="Anoctamin_TM"/>
</dbReference>
<feature type="transmembrane region" description="Helical" evidence="6">
    <location>
        <begin position="374"/>
        <end position="395"/>
    </location>
</feature>
<reference evidence="10" key="1">
    <citation type="submission" date="2017-12" db="EMBL/GenBank/DDBJ databases">
        <authorList>
            <consortium name="DOE Joint Genome Institute"/>
            <person name="Mondo S.J."/>
            <person name="Kjaerbolling I."/>
            <person name="Vesth T.C."/>
            <person name="Frisvad J.C."/>
            <person name="Nybo J.L."/>
            <person name="Theobald S."/>
            <person name="Kuo A."/>
            <person name="Bowyer P."/>
            <person name="Matsuda Y."/>
            <person name="Lyhne E.K."/>
            <person name="Kogle M.E."/>
            <person name="Clum A."/>
            <person name="Lipzen A."/>
            <person name="Salamov A."/>
            <person name="Ngan C.Y."/>
            <person name="Daum C."/>
            <person name="Chiniquy J."/>
            <person name="Barry K."/>
            <person name="LaButti K."/>
            <person name="Haridas S."/>
            <person name="Simmons B.A."/>
            <person name="Magnuson J.K."/>
            <person name="Mortensen U.H."/>
            <person name="Larsen T.O."/>
            <person name="Grigoriev I.V."/>
            <person name="Baker S.E."/>
            <person name="Andersen M.R."/>
            <person name="Nordberg H.P."/>
            <person name="Cantor M.N."/>
            <person name="Hua S.X."/>
        </authorList>
    </citation>
    <scope>NUCLEOTIDE SEQUENCE [LARGE SCALE GENOMIC DNA]</scope>
    <source>
        <strain evidence="10">IBT 19404</strain>
    </source>
</reference>
<keyword evidence="2 6" id="KW-0812">Transmembrane</keyword>
<dbReference type="InterPro" id="IPR049456">
    <property type="entry name" value="Anoctamin_N_fung"/>
</dbReference>
<evidence type="ECO:0000259" key="7">
    <source>
        <dbReference type="Pfam" id="PF04547"/>
    </source>
</evidence>
<feature type="domain" description="Anoctamin transmembrane" evidence="7">
    <location>
        <begin position="176"/>
        <end position="635"/>
    </location>
</feature>
<dbReference type="Pfam" id="PF20877">
    <property type="entry name" value="Anoctamin_N"/>
    <property type="match status" value="1"/>
</dbReference>
<organism evidence="9 10">
    <name type="scientific">Aspergillus taichungensis</name>
    <dbReference type="NCBI Taxonomy" id="482145"/>
    <lineage>
        <taxon>Eukaryota</taxon>
        <taxon>Fungi</taxon>
        <taxon>Dikarya</taxon>
        <taxon>Ascomycota</taxon>
        <taxon>Pezizomycotina</taxon>
        <taxon>Eurotiomycetes</taxon>
        <taxon>Eurotiomycetidae</taxon>
        <taxon>Eurotiales</taxon>
        <taxon>Aspergillaceae</taxon>
        <taxon>Aspergillus</taxon>
        <taxon>Aspergillus subgen. Circumdati</taxon>
    </lineage>
</organism>
<evidence type="ECO:0000256" key="1">
    <source>
        <dbReference type="ARBA" id="ARBA00004141"/>
    </source>
</evidence>
<feature type="transmembrane region" description="Helical" evidence="6">
    <location>
        <begin position="184"/>
        <end position="212"/>
    </location>
</feature>
<dbReference type="GO" id="GO:0016020">
    <property type="term" value="C:membrane"/>
    <property type="evidence" value="ECO:0007669"/>
    <property type="project" value="UniProtKB-SubCell"/>
</dbReference>
<evidence type="ECO:0000256" key="4">
    <source>
        <dbReference type="ARBA" id="ARBA00023136"/>
    </source>
</evidence>
<dbReference type="Pfam" id="PF04547">
    <property type="entry name" value="Anoctamin"/>
    <property type="match status" value="1"/>
</dbReference>
<sequence length="735" mass="83358">MMNLFHSASFALQNGELDNRGVDWVIHYNFDDLNSAQAIEEFRSLIHDLEAAHLRTRVRHGYGSSLLVCVRVPRDHLGHMVHQSRIKDWLFGIAHDFPAGDEYTIADPESPAEALRSVYHAISWHQHLGGAGIIPKHGRWKNVAAAFPLHDPSANAELLRKWSHALTLTAEDLDAIRALYGEKVAFYFAFIHCYSSFLIVPALGGILCWWYLGPYSITFAILNCLWGLVFVEYWKIREADLSLRWNVKGVGVLKVNRAQYVWDKEVRDAVTGDMIKVFPGHKQFLRQLLLIPFATLASLVLGSLIVVAFALEVFISEVYTGPGKGYLEFLPTVLFSLSLPFLSGILTRTATRLTDYENYRTQDQYELAQTAKTFVMHFITAFLPTMLTAFVYVPFGKRIVPLVDLSWMGDVVLDPARLRIDASRLQKEVIYLSAMAQVLSFGEEVVLPYVKRVLWQKWRDYNEQRTVTRRHRSLSVQSDQLLIDPPDEADFLTRIRNESEADEYNVHDETLEMCVQFGYLALFGVAWSLVPLGFLINNWLELRGDFFKLSLECRRPPPIRTDSIGPSLQGLEVLTWMGTLSTAAIVYLYRDGTPEVHLWSFLLTILAAEWAYLAARFAVRTGLQKIVTHPLRHEAAKRYAVRKTLLGSFVRRADGSPKGKPRVRFQDRVSVYTSATDLLTREESVLHDEQDDAPAEARFWSGPSNETADAGARMIKALCTSADGSKPQKKMGKDA</sequence>
<feature type="transmembrane region" description="Helical" evidence="6">
    <location>
        <begin position="329"/>
        <end position="347"/>
    </location>
</feature>
<dbReference type="EMBL" id="KZ559561">
    <property type="protein sequence ID" value="PLN79358.1"/>
    <property type="molecule type" value="Genomic_DNA"/>
</dbReference>
<feature type="transmembrane region" description="Helical" evidence="6">
    <location>
        <begin position="517"/>
        <end position="540"/>
    </location>
</feature>
<evidence type="ECO:0000256" key="5">
    <source>
        <dbReference type="SAM" id="MobiDB-lite"/>
    </source>
</evidence>
<dbReference type="GO" id="GO:0032541">
    <property type="term" value="C:cortical endoplasmic reticulum"/>
    <property type="evidence" value="ECO:0007669"/>
    <property type="project" value="TreeGrafter"/>
</dbReference>
<keyword evidence="3 6" id="KW-1133">Transmembrane helix</keyword>
<dbReference type="GO" id="GO:0005254">
    <property type="term" value="F:chloride channel activity"/>
    <property type="evidence" value="ECO:0007669"/>
    <property type="project" value="TreeGrafter"/>
</dbReference>
<keyword evidence="10" id="KW-1185">Reference proteome</keyword>
<dbReference type="PANTHER" id="PTHR12308:SF77">
    <property type="entry name" value="MEMBRANE STRESS RESPONSE PROTEIN (IST2), PUTATIVE (AFU_ORTHOLOGUE AFUA_4G03330)-RELATED"/>
    <property type="match status" value="1"/>
</dbReference>
<dbReference type="OrthoDB" id="296386at2759"/>
<dbReference type="AlphaFoldDB" id="A0A2J5HQ35"/>
<protein>
    <submittedName>
        <fullName evidence="9">Putative plasma membrane stress response protein</fullName>
    </submittedName>
</protein>
<name>A0A2J5HQ35_9EURO</name>
<dbReference type="Proteomes" id="UP000235023">
    <property type="component" value="Unassembled WGS sequence"/>
</dbReference>
<feature type="region of interest" description="Disordered" evidence="5">
    <location>
        <begin position="685"/>
        <end position="707"/>
    </location>
</feature>
<evidence type="ECO:0000313" key="9">
    <source>
        <dbReference type="EMBL" id="PLN79358.1"/>
    </source>
</evidence>
<feature type="domain" description="Anoctamin alpha-beta plait" evidence="8">
    <location>
        <begin position="21"/>
        <end position="143"/>
    </location>
</feature>
<accession>A0A2J5HQ35</accession>
<feature type="transmembrane region" description="Helical" evidence="6">
    <location>
        <begin position="596"/>
        <end position="615"/>
    </location>
</feature>
<feature type="transmembrane region" description="Helical" evidence="6">
    <location>
        <begin position="288"/>
        <end position="309"/>
    </location>
</feature>
<evidence type="ECO:0000256" key="6">
    <source>
        <dbReference type="SAM" id="Phobius"/>
    </source>
</evidence>
<keyword evidence="4 6" id="KW-0472">Membrane</keyword>
<feature type="transmembrane region" description="Helical" evidence="6">
    <location>
        <begin position="573"/>
        <end position="590"/>
    </location>
</feature>